<name>A0A2T7BJ10_9BACT</name>
<reference evidence="3 4" key="1">
    <citation type="submission" date="2018-04" db="EMBL/GenBank/DDBJ databases">
        <title>Chitinophaga fuyangensis sp. nov., isolated from soil in a chemical factory.</title>
        <authorList>
            <person name="Chen K."/>
        </authorList>
    </citation>
    <scope>NUCLEOTIDE SEQUENCE [LARGE SCALE GENOMIC DNA]</scope>
    <source>
        <strain evidence="3 4">LY-1</strain>
    </source>
</reference>
<sequence>MTVAKILIHSIVFKPDGVSTAYLYADLVSELKKYGHELVVLTSTPHYNKVESAIAAQPLIKRRGGLYYTSMYDGVEVYHIPMTKAKGTLRRIVDFIKFHVLGLGIGLSLNKFDVVLSPSPPLTIGVVGALIAGLKGGKAIYNVQEIYPDFAINQGVVKNGLLIKVLKGIEKFIYNRSAAVVTIDDKFSDIIRPRFKDVRKLHVIPNFVDTQLYMPGARHNAFSAQHGLDDKFVIAYAGNIGFAQNWEPVLHAAKALEHLPVTFLIVGDGVRKAWLREQIAERGINTILLLDYQPREAMPLINASADLHTIVMSADMDNDGFPSKIYTILASGRPVLVSTGSDSPLSNLMRKANAQRKVGLNDNESYAAAIAKAYAEREQLPAEGAAGRAFIEGNYSKEAVAMQYHQLIQRIAAPVSEQGQSIQVPDTMVVSNQKI</sequence>
<dbReference type="CDD" id="cd03794">
    <property type="entry name" value="GT4_WbuB-like"/>
    <property type="match status" value="1"/>
</dbReference>
<dbReference type="EMBL" id="QCYK01000002">
    <property type="protein sequence ID" value="PUZ26254.1"/>
    <property type="molecule type" value="Genomic_DNA"/>
</dbReference>
<dbReference type="Pfam" id="PF00534">
    <property type="entry name" value="Glycos_transf_1"/>
    <property type="match status" value="1"/>
</dbReference>
<evidence type="ECO:0000313" key="4">
    <source>
        <dbReference type="Proteomes" id="UP000244450"/>
    </source>
</evidence>
<accession>A0A2T7BJ10</accession>
<protein>
    <submittedName>
        <fullName evidence="3">Glycosyltransferase WbuB</fullName>
    </submittedName>
</protein>
<proteinExistence type="predicted"/>
<evidence type="ECO:0000259" key="2">
    <source>
        <dbReference type="Pfam" id="PF13579"/>
    </source>
</evidence>
<organism evidence="3 4">
    <name type="scientific">Chitinophaga parva</name>
    <dbReference type="NCBI Taxonomy" id="2169414"/>
    <lineage>
        <taxon>Bacteria</taxon>
        <taxon>Pseudomonadati</taxon>
        <taxon>Bacteroidota</taxon>
        <taxon>Chitinophagia</taxon>
        <taxon>Chitinophagales</taxon>
        <taxon>Chitinophagaceae</taxon>
        <taxon>Chitinophaga</taxon>
    </lineage>
</organism>
<dbReference type="InterPro" id="IPR001296">
    <property type="entry name" value="Glyco_trans_1"/>
</dbReference>
<gene>
    <name evidence="3" type="ORF">DCC81_18695</name>
</gene>
<keyword evidence="4" id="KW-1185">Reference proteome</keyword>
<dbReference type="SUPFAM" id="SSF53756">
    <property type="entry name" value="UDP-Glycosyltransferase/glycogen phosphorylase"/>
    <property type="match status" value="1"/>
</dbReference>
<feature type="domain" description="Glycosyl transferase family 1" evidence="1">
    <location>
        <begin position="223"/>
        <end position="379"/>
    </location>
</feature>
<dbReference type="Gene3D" id="3.40.50.2000">
    <property type="entry name" value="Glycogen Phosphorylase B"/>
    <property type="match status" value="2"/>
</dbReference>
<dbReference type="PANTHER" id="PTHR45947:SF3">
    <property type="entry name" value="SULFOQUINOVOSYL TRANSFERASE SQD2"/>
    <property type="match status" value="1"/>
</dbReference>
<dbReference type="AlphaFoldDB" id="A0A2T7BJ10"/>
<dbReference type="InterPro" id="IPR028098">
    <property type="entry name" value="Glyco_trans_4-like_N"/>
</dbReference>
<keyword evidence="3" id="KW-0808">Transferase</keyword>
<feature type="domain" description="Glycosyltransferase subfamily 4-like N-terminal" evidence="2">
    <location>
        <begin position="25"/>
        <end position="206"/>
    </location>
</feature>
<dbReference type="OrthoDB" id="9811902at2"/>
<dbReference type="GO" id="GO:0016758">
    <property type="term" value="F:hexosyltransferase activity"/>
    <property type="evidence" value="ECO:0007669"/>
    <property type="project" value="TreeGrafter"/>
</dbReference>
<dbReference type="InterPro" id="IPR050194">
    <property type="entry name" value="Glycosyltransferase_grp1"/>
</dbReference>
<dbReference type="PANTHER" id="PTHR45947">
    <property type="entry name" value="SULFOQUINOVOSYL TRANSFERASE SQD2"/>
    <property type="match status" value="1"/>
</dbReference>
<evidence type="ECO:0000313" key="3">
    <source>
        <dbReference type="EMBL" id="PUZ26254.1"/>
    </source>
</evidence>
<dbReference type="Pfam" id="PF13579">
    <property type="entry name" value="Glyco_trans_4_4"/>
    <property type="match status" value="1"/>
</dbReference>
<comment type="caution">
    <text evidence="3">The sequence shown here is derived from an EMBL/GenBank/DDBJ whole genome shotgun (WGS) entry which is preliminary data.</text>
</comment>
<evidence type="ECO:0000259" key="1">
    <source>
        <dbReference type="Pfam" id="PF00534"/>
    </source>
</evidence>
<dbReference type="Proteomes" id="UP000244450">
    <property type="component" value="Unassembled WGS sequence"/>
</dbReference>